<dbReference type="Gene3D" id="3.40.50.1950">
    <property type="entry name" value="Flavin prenyltransferase-like"/>
    <property type="match status" value="1"/>
</dbReference>
<keyword evidence="3" id="KW-1185">Reference proteome</keyword>
<name>A0A5N5EK75_9ACTN</name>
<dbReference type="InterPro" id="IPR036551">
    <property type="entry name" value="Flavin_trans-like"/>
</dbReference>
<dbReference type="Pfam" id="PF02441">
    <property type="entry name" value="Flavoprotein"/>
    <property type="match status" value="1"/>
</dbReference>
<dbReference type="SUPFAM" id="SSF52507">
    <property type="entry name" value="Homo-oligomeric flavin-containing Cys decarboxylases, HFCD"/>
    <property type="match status" value="1"/>
</dbReference>
<dbReference type="AlphaFoldDB" id="A0A5N5EK75"/>
<comment type="caution">
    <text evidence="2">The sequence shown here is derived from an EMBL/GenBank/DDBJ whole genome shotgun (WGS) entry which is preliminary data.</text>
</comment>
<dbReference type="PANTHER" id="PTHR14359">
    <property type="entry name" value="HOMO-OLIGOMERIC FLAVIN CONTAINING CYS DECARBOXYLASE FAMILY"/>
    <property type="match status" value="1"/>
</dbReference>
<dbReference type="RefSeq" id="WP_151511207.1">
    <property type="nucleotide sequence ID" value="NZ_VYUA01000014.1"/>
</dbReference>
<dbReference type="Proteomes" id="UP000326907">
    <property type="component" value="Unassembled WGS sequence"/>
</dbReference>
<evidence type="ECO:0000313" key="3">
    <source>
        <dbReference type="Proteomes" id="UP000326907"/>
    </source>
</evidence>
<dbReference type="PANTHER" id="PTHR14359:SF6">
    <property type="entry name" value="PHOSPHOPANTOTHENOYLCYSTEINE DECARBOXYLASE"/>
    <property type="match status" value="1"/>
</dbReference>
<dbReference type="GO" id="GO:0071513">
    <property type="term" value="C:phosphopantothenoylcysteine decarboxylase complex"/>
    <property type="evidence" value="ECO:0007669"/>
    <property type="project" value="TreeGrafter"/>
</dbReference>
<accession>A0A5N5EK75</accession>
<dbReference type="GO" id="GO:0015937">
    <property type="term" value="P:coenzyme A biosynthetic process"/>
    <property type="evidence" value="ECO:0007669"/>
    <property type="project" value="TreeGrafter"/>
</dbReference>
<evidence type="ECO:0000313" key="2">
    <source>
        <dbReference type="EMBL" id="KAB2591328.1"/>
    </source>
</evidence>
<feature type="domain" description="Flavoprotein" evidence="1">
    <location>
        <begin position="28"/>
        <end position="169"/>
    </location>
</feature>
<gene>
    <name evidence="2" type="ORF">F5983_17770</name>
</gene>
<dbReference type="EMBL" id="VYUA01000014">
    <property type="protein sequence ID" value="KAB2591328.1"/>
    <property type="molecule type" value="Genomic_DNA"/>
</dbReference>
<proteinExistence type="predicted"/>
<dbReference type="InterPro" id="IPR003382">
    <property type="entry name" value="Flavoprotein"/>
</dbReference>
<evidence type="ECO:0000259" key="1">
    <source>
        <dbReference type="Pfam" id="PF02441"/>
    </source>
</evidence>
<dbReference type="GO" id="GO:0010181">
    <property type="term" value="F:FMN binding"/>
    <property type="evidence" value="ECO:0007669"/>
    <property type="project" value="TreeGrafter"/>
</dbReference>
<reference evidence="2 3" key="1">
    <citation type="submission" date="2019-09" db="EMBL/GenBank/DDBJ databases">
        <authorList>
            <person name="Liu P."/>
        </authorList>
    </citation>
    <scope>NUCLEOTIDE SEQUENCE [LARGE SCALE GENOMIC DNA]</scope>
    <source>
        <strain evidence="2 3">TRM68085</strain>
    </source>
</reference>
<organism evidence="2 3">
    <name type="scientific">Streptomyces arboris</name>
    <dbReference type="NCBI Taxonomy" id="2600619"/>
    <lineage>
        <taxon>Bacteria</taxon>
        <taxon>Bacillati</taxon>
        <taxon>Actinomycetota</taxon>
        <taxon>Actinomycetes</taxon>
        <taxon>Kitasatosporales</taxon>
        <taxon>Streptomycetaceae</taxon>
        <taxon>Streptomyces</taxon>
    </lineage>
</organism>
<dbReference type="GO" id="GO:0004633">
    <property type="term" value="F:phosphopantothenoylcysteine decarboxylase activity"/>
    <property type="evidence" value="ECO:0007669"/>
    <property type="project" value="TreeGrafter"/>
</dbReference>
<sequence length="209" mass="21607">MLDDIGVPPPRGLTEPFAETASQEGLTLVIGTGSVAAVNIGGLLHELSSALPGPTAVVLTEAARRFVTVPALHHLGRCPVLTTETNGPGFRPLHVWLTDVARRVLVYPASAGFIGRVAGGLATDLASTTYLCSTGLPTLVVPSIHPRMWSSPPVRRNVRRLQDAGAQVMPPRDGAAPPVAEVAAALAALSGVPAGTPPLMSPQRSESSR</sequence>
<protein>
    <recommendedName>
        <fullName evidence="1">Flavoprotein domain-containing protein</fullName>
    </recommendedName>
</protein>